<dbReference type="Proteomes" id="UP001169063">
    <property type="component" value="Unassembled WGS sequence"/>
</dbReference>
<comment type="caution">
    <text evidence="1">The sequence shown here is derived from an EMBL/GenBank/DDBJ whole genome shotgun (WGS) entry which is preliminary data.</text>
</comment>
<reference evidence="1" key="1">
    <citation type="submission" date="2023-07" db="EMBL/GenBank/DDBJ databases">
        <title>Brevundimonas soil sp. nov., isolated from the soil of chemical plant.</title>
        <authorList>
            <person name="Wu N."/>
        </authorList>
    </citation>
    <scope>NUCLEOTIDE SEQUENCE</scope>
    <source>
        <strain evidence="1">XZ-24</strain>
    </source>
</reference>
<gene>
    <name evidence="1" type="ORF">Q0812_04360</name>
</gene>
<keyword evidence="2" id="KW-1185">Reference proteome</keyword>
<sequence>MADRFGVFSGEPLAQWLTAPSGGRMMKLLEAFTFTEARTGRLWSAPAGFVVDGASIPRALWSIVGSPYTGNYRRASIVHDKACVDFPTDGPERKAADVMFQAACRAGGCGAFQASILYAGVRIGSSWAKEKGLTQRDEANEVWLETPPEDRELQERFRALGRDLQVQEKRFVEDDPEAAVQRVDDALTRHGFG</sequence>
<evidence type="ECO:0000313" key="2">
    <source>
        <dbReference type="Proteomes" id="UP001169063"/>
    </source>
</evidence>
<organism evidence="1 2">
    <name type="scientific">Peiella sedimenti</name>
    <dbReference type="NCBI Taxonomy" id="3061083"/>
    <lineage>
        <taxon>Bacteria</taxon>
        <taxon>Pseudomonadati</taxon>
        <taxon>Pseudomonadota</taxon>
        <taxon>Alphaproteobacteria</taxon>
        <taxon>Caulobacterales</taxon>
        <taxon>Caulobacteraceae</taxon>
        <taxon>Peiella</taxon>
    </lineage>
</organism>
<protein>
    <submittedName>
        <fullName evidence="1">DUF1353 domain-containing protein</fullName>
    </submittedName>
</protein>
<dbReference type="Pfam" id="PF07087">
    <property type="entry name" value="DUF1353"/>
    <property type="match status" value="1"/>
</dbReference>
<accession>A0ABT8SJB8</accession>
<dbReference type="EMBL" id="JAUKTR010000001">
    <property type="protein sequence ID" value="MDO1558660.1"/>
    <property type="molecule type" value="Genomic_DNA"/>
</dbReference>
<dbReference type="RefSeq" id="WP_302109063.1">
    <property type="nucleotide sequence ID" value="NZ_JAUKTR010000001.1"/>
</dbReference>
<evidence type="ECO:0000313" key="1">
    <source>
        <dbReference type="EMBL" id="MDO1558660.1"/>
    </source>
</evidence>
<dbReference type="InterPro" id="IPR010767">
    <property type="entry name" value="Phage_CGC-2007_Cje0229"/>
</dbReference>
<name>A0ABT8SJB8_9CAUL</name>
<proteinExistence type="predicted"/>